<dbReference type="AlphaFoldDB" id="A0A0A8ZJA9"/>
<reference evidence="1" key="2">
    <citation type="journal article" date="2015" name="Data Brief">
        <title>Shoot transcriptome of the giant reed, Arundo donax.</title>
        <authorList>
            <person name="Barrero R.A."/>
            <person name="Guerrero F.D."/>
            <person name="Moolhuijzen P."/>
            <person name="Goolsby J.A."/>
            <person name="Tidwell J."/>
            <person name="Bellgard S.E."/>
            <person name="Bellgard M.I."/>
        </authorList>
    </citation>
    <scope>NUCLEOTIDE SEQUENCE</scope>
    <source>
        <tissue evidence="1">Shoot tissue taken approximately 20 cm above the soil surface</tissue>
    </source>
</reference>
<proteinExistence type="predicted"/>
<name>A0A0A8ZJA9_ARUDO</name>
<dbReference type="EMBL" id="GBRH01261070">
    <property type="protein sequence ID" value="JAD36825.1"/>
    <property type="molecule type" value="Transcribed_RNA"/>
</dbReference>
<sequence length="39" mass="4618">MEKNKNTSEQMENARGISYSSHCHKKCLYIQFNCLPPRM</sequence>
<organism evidence="1">
    <name type="scientific">Arundo donax</name>
    <name type="common">Giant reed</name>
    <name type="synonym">Donax arundinaceus</name>
    <dbReference type="NCBI Taxonomy" id="35708"/>
    <lineage>
        <taxon>Eukaryota</taxon>
        <taxon>Viridiplantae</taxon>
        <taxon>Streptophyta</taxon>
        <taxon>Embryophyta</taxon>
        <taxon>Tracheophyta</taxon>
        <taxon>Spermatophyta</taxon>
        <taxon>Magnoliopsida</taxon>
        <taxon>Liliopsida</taxon>
        <taxon>Poales</taxon>
        <taxon>Poaceae</taxon>
        <taxon>PACMAD clade</taxon>
        <taxon>Arundinoideae</taxon>
        <taxon>Arundineae</taxon>
        <taxon>Arundo</taxon>
    </lineage>
</organism>
<reference evidence="1" key="1">
    <citation type="submission" date="2014-09" db="EMBL/GenBank/DDBJ databases">
        <authorList>
            <person name="Magalhaes I.L.F."/>
            <person name="Oliveira U."/>
            <person name="Santos F.R."/>
            <person name="Vidigal T.H.D.A."/>
            <person name="Brescovit A.D."/>
            <person name="Santos A.J."/>
        </authorList>
    </citation>
    <scope>NUCLEOTIDE SEQUENCE</scope>
    <source>
        <tissue evidence="1">Shoot tissue taken approximately 20 cm above the soil surface</tissue>
    </source>
</reference>
<protein>
    <submittedName>
        <fullName evidence="1">Uncharacterized protein</fullName>
    </submittedName>
</protein>
<evidence type="ECO:0000313" key="1">
    <source>
        <dbReference type="EMBL" id="JAD36825.1"/>
    </source>
</evidence>
<accession>A0A0A8ZJA9</accession>